<dbReference type="GO" id="GO:0015631">
    <property type="term" value="F:tubulin binding"/>
    <property type="evidence" value="ECO:0007669"/>
    <property type="project" value="TreeGrafter"/>
</dbReference>
<evidence type="ECO:0000313" key="5">
    <source>
        <dbReference type="Proteomes" id="UP000887116"/>
    </source>
</evidence>
<evidence type="ECO:0000256" key="1">
    <source>
        <dbReference type="ARBA" id="ARBA00005627"/>
    </source>
</evidence>
<accession>A0A8X6G090</accession>
<dbReference type="PANTHER" id="PTHR10331">
    <property type="entry name" value="T COMPLEX PROTEIN 10"/>
    <property type="match status" value="1"/>
</dbReference>
<keyword evidence="2" id="KW-0175">Coiled coil</keyword>
<feature type="region of interest" description="Disordered" evidence="3">
    <location>
        <begin position="659"/>
        <end position="693"/>
    </location>
</feature>
<reference evidence="4" key="1">
    <citation type="submission" date="2020-07" db="EMBL/GenBank/DDBJ databases">
        <title>Multicomponent nature underlies the extraordinary mechanical properties of spider dragline silk.</title>
        <authorList>
            <person name="Kono N."/>
            <person name="Nakamura H."/>
            <person name="Mori M."/>
            <person name="Yoshida Y."/>
            <person name="Ohtoshi R."/>
            <person name="Malay A.D."/>
            <person name="Moran D.A.P."/>
            <person name="Tomita M."/>
            <person name="Numata K."/>
            <person name="Arakawa K."/>
        </authorList>
    </citation>
    <scope>NUCLEOTIDE SEQUENCE</scope>
</reference>
<feature type="region of interest" description="Disordered" evidence="3">
    <location>
        <begin position="254"/>
        <end position="282"/>
    </location>
</feature>
<dbReference type="OrthoDB" id="10252174at2759"/>
<protein>
    <recommendedName>
        <fullName evidence="6">Centromere protein J</fullName>
    </recommendedName>
</protein>
<name>A0A8X6G090_TRICU</name>
<evidence type="ECO:0000313" key="4">
    <source>
        <dbReference type="EMBL" id="GFQ91409.1"/>
    </source>
</evidence>
<dbReference type="GO" id="GO:0060271">
    <property type="term" value="P:cilium assembly"/>
    <property type="evidence" value="ECO:0007669"/>
    <property type="project" value="TreeGrafter"/>
</dbReference>
<dbReference type="EMBL" id="BMAO01003975">
    <property type="protein sequence ID" value="GFQ91409.1"/>
    <property type="molecule type" value="Genomic_DNA"/>
</dbReference>
<comment type="caution">
    <text evidence="4">The sequence shown here is derived from an EMBL/GenBank/DDBJ whole genome shotgun (WGS) entry which is preliminary data.</text>
</comment>
<dbReference type="InterPro" id="IPR026581">
    <property type="entry name" value="TCP10L/CENPJ"/>
</dbReference>
<organism evidence="4 5">
    <name type="scientific">Trichonephila clavata</name>
    <name type="common">Joro spider</name>
    <name type="synonym">Nephila clavata</name>
    <dbReference type="NCBI Taxonomy" id="2740835"/>
    <lineage>
        <taxon>Eukaryota</taxon>
        <taxon>Metazoa</taxon>
        <taxon>Ecdysozoa</taxon>
        <taxon>Arthropoda</taxon>
        <taxon>Chelicerata</taxon>
        <taxon>Arachnida</taxon>
        <taxon>Araneae</taxon>
        <taxon>Araneomorphae</taxon>
        <taxon>Entelegynae</taxon>
        <taxon>Araneoidea</taxon>
        <taxon>Nephilidae</taxon>
        <taxon>Trichonephila</taxon>
    </lineage>
</organism>
<proteinExistence type="inferred from homology"/>
<dbReference type="AlphaFoldDB" id="A0A8X6G090"/>
<dbReference type="Proteomes" id="UP000887116">
    <property type="component" value="Unassembled WGS sequence"/>
</dbReference>
<sequence>MADFWKDSPNAPKLSDVRTVISQLRAWSENQRQKFLNKQLIEHQNLLEHSGIRKLELQLNQQQSHEDNNDVFAKNEKGKDNVFDKSISESENTQDSSVTGHILRCFSDSSFDSSNLNGNKDTIYEKTAVPIREFVSSNDILPREVQQDLPETINSIPKRPKQPFLKKRSGLLRYMPKQNKNVTKHNKITELQDSDFETQRKTCLKLKPAFQSIKLPHKENHEQFREPDLFIYTKNSHLNKTPQEEVKSIELFDKTEPRNLTNSGKNEEKSENPNFDKINSCDDSINTETKELAEFEMLESCAQNSSFNSDSSVVQRVLQVKSVQPMYKIQKPDFPSDPEIISDQSEKPFTNPTNSGKLNFEKFLEEQQHLEDLILDTDRKIDSLQEKTNRLNKNAFDEKRDLIGERCSTPVEQKNVLSATVSDTDLHKESRSSIFVPENDYAKNIEGLNAGAKKNIFPEERYESKVAFQDDKDTFPMASDEFDIKSTFSPNLRQKMEELEKEIQIYQKLNSELEKEKQTYKEHNARLIAIRKDRDENLKNLQKGWDELQKHKAEEEKKLEAKAKQLKMREETYNRYQKLRQDNPTRKEREELSVLRQEVEKLQEELKKQRIRFTNENKRLKNQLVAAEHERDTLKLENITLEEQCQDLLAVLKTRNIKKKPAAQTKDTHRNKKNITSKPNPHQDLNEPSDSSESITKIKELNDQRENVISCGVPCDGIGNVEIKQLCNGFID</sequence>
<evidence type="ECO:0000256" key="2">
    <source>
        <dbReference type="SAM" id="Coils"/>
    </source>
</evidence>
<evidence type="ECO:0000256" key="3">
    <source>
        <dbReference type="SAM" id="MobiDB-lite"/>
    </source>
</evidence>
<feature type="coiled-coil region" evidence="2">
    <location>
        <begin position="367"/>
        <end position="394"/>
    </location>
</feature>
<dbReference type="GO" id="GO:0061511">
    <property type="term" value="P:centriole elongation"/>
    <property type="evidence" value="ECO:0007669"/>
    <property type="project" value="TreeGrafter"/>
</dbReference>
<evidence type="ECO:0008006" key="6">
    <source>
        <dbReference type="Google" id="ProtNLM"/>
    </source>
</evidence>
<keyword evidence="5" id="KW-1185">Reference proteome</keyword>
<dbReference type="GO" id="GO:0005813">
    <property type="term" value="C:centrosome"/>
    <property type="evidence" value="ECO:0007669"/>
    <property type="project" value="TreeGrafter"/>
</dbReference>
<dbReference type="PANTHER" id="PTHR10331:SF6">
    <property type="entry name" value="SPINDLE ASSEMBLY ABNORMAL 4"/>
    <property type="match status" value="1"/>
</dbReference>
<gene>
    <name evidence="4" type="primary">AVEN_54911_1</name>
    <name evidence="4" type="ORF">TNCT_667432</name>
</gene>
<dbReference type="GO" id="GO:0005814">
    <property type="term" value="C:centriole"/>
    <property type="evidence" value="ECO:0007669"/>
    <property type="project" value="TreeGrafter"/>
</dbReference>
<comment type="similarity">
    <text evidence="1">Belongs to the TCP10 family.</text>
</comment>
<feature type="coiled-coil region" evidence="2">
    <location>
        <begin position="489"/>
        <end position="644"/>
    </location>
</feature>